<sequence>MDYSEFNDEVNRLNRGSYAGLPVVEAPGSDGAPPEGLPAPESAAWRVSWSWRSDGFETNFRHFLTVVDPTKVSALIVGDWGNAYESSSEQAVGLLVEHADRFPALRSLFLGAIASEECEISWIRQSDVTPLLEAFPSLERLEVRGGSGLLLRPVRHDSLRVLRFETGGLPAEVVRAVGASDLPALEYLEMWLGTSDYGGDATVADLAPVLSGERLPALRHLGLQDSEIQDEIAAAVASAPVVAGLGSLALSMGTLTDEGAEALLSGQPLTHLGRLDLHHHYLTDMMVKHVEAAFAGTGVEVDLSEQEEPDEDWRYVAVAE</sequence>
<evidence type="ECO:0000313" key="2">
    <source>
        <dbReference type="Proteomes" id="UP001230426"/>
    </source>
</evidence>
<dbReference type="Gene3D" id="3.80.10.10">
    <property type="entry name" value="Ribonuclease Inhibitor"/>
    <property type="match status" value="1"/>
</dbReference>
<dbReference type="SUPFAM" id="SSF52047">
    <property type="entry name" value="RNI-like"/>
    <property type="match status" value="1"/>
</dbReference>
<keyword evidence="2" id="KW-1185">Reference proteome</keyword>
<evidence type="ECO:0008006" key="3">
    <source>
        <dbReference type="Google" id="ProtNLM"/>
    </source>
</evidence>
<reference evidence="1 2" key="1">
    <citation type="submission" date="2023-07" db="EMBL/GenBank/DDBJ databases">
        <title>Sequencing the genomes of 1000 actinobacteria strains.</title>
        <authorList>
            <person name="Klenk H.-P."/>
        </authorList>
    </citation>
    <scope>NUCLEOTIDE SEQUENCE [LARGE SCALE GENOMIC DNA]</scope>
    <source>
        <strain evidence="1 2">DSM 44109</strain>
    </source>
</reference>
<dbReference type="NCBIfam" id="NF038076">
    <property type="entry name" value="fam_STM4015"/>
    <property type="match status" value="1"/>
</dbReference>
<proteinExistence type="predicted"/>
<comment type="caution">
    <text evidence="1">The sequence shown here is derived from an EMBL/GenBank/DDBJ whole genome shotgun (WGS) entry which is preliminary data.</text>
</comment>
<gene>
    <name evidence="1" type="ORF">J2S55_001439</name>
</gene>
<accession>A0ABT9R149</accession>
<dbReference type="RefSeq" id="WP_306858183.1">
    <property type="nucleotide sequence ID" value="NZ_JAUSRB010000001.1"/>
</dbReference>
<dbReference type="EMBL" id="JAUSRB010000001">
    <property type="protein sequence ID" value="MDP9862180.1"/>
    <property type="molecule type" value="Genomic_DNA"/>
</dbReference>
<protein>
    <recommendedName>
        <fullName evidence="3">Cytoplasmic protein</fullName>
    </recommendedName>
</protein>
<organism evidence="1 2">
    <name type="scientific">Streptosporangium brasiliense</name>
    <dbReference type="NCBI Taxonomy" id="47480"/>
    <lineage>
        <taxon>Bacteria</taxon>
        <taxon>Bacillati</taxon>
        <taxon>Actinomycetota</taxon>
        <taxon>Actinomycetes</taxon>
        <taxon>Streptosporangiales</taxon>
        <taxon>Streptosporangiaceae</taxon>
        <taxon>Streptosporangium</taxon>
    </lineage>
</organism>
<dbReference type="InterPro" id="IPR047722">
    <property type="entry name" value="STM4015-like"/>
</dbReference>
<dbReference type="Proteomes" id="UP001230426">
    <property type="component" value="Unassembled WGS sequence"/>
</dbReference>
<dbReference type="InterPro" id="IPR032675">
    <property type="entry name" value="LRR_dom_sf"/>
</dbReference>
<evidence type="ECO:0000313" key="1">
    <source>
        <dbReference type="EMBL" id="MDP9862180.1"/>
    </source>
</evidence>
<name>A0ABT9R149_9ACTN</name>